<feature type="domain" description="Regulator of ribonuclease activity B" evidence="1">
    <location>
        <begin position="17"/>
        <end position="110"/>
    </location>
</feature>
<evidence type="ECO:0000313" key="3">
    <source>
        <dbReference type="Proteomes" id="UP000199283"/>
    </source>
</evidence>
<organism evidence="2 3">
    <name type="scientific">Jannaschia helgolandensis</name>
    <dbReference type="NCBI Taxonomy" id="188906"/>
    <lineage>
        <taxon>Bacteria</taxon>
        <taxon>Pseudomonadati</taxon>
        <taxon>Pseudomonadota</taxon>
        <taxon>Alphaproteobacteria</taxon>
        <taxon>Rhodobacterales</taxon>
        <taxon>Roseobacteraceae</taxon>
        <taxon>Jannaschia</taxon>
    </lineage>
</organism>
<accession>A0A1H7J9X3</accession>
<dbReference type="Pfam" id="PF06877">
    <property type="entry name" value="RraB"/>
    <property type="match status" value="1"/>
</dbReference>
<dbReference type="OrthoDB" id="7630283at2"/>
<proteinExistence type="predicted"/>
<dbReference type="RefSeq" id="WP_092760797.1">
    <property type="nucleotide sequence ID" value="NZ_CAXBJT010000013.1"/>
</dbReference>
<dbReference type="STRING" id="188906.SAMN04488526_1304"/>
<dbReference type="Gene3D" id="3.30.70.970">
    <property type="entry name" value="RraB-like"/>
    <property type="match status" value="1"/>
</dbReference>
<dbReference type="InterPro" id="IPR036701">
    <property type="entry name" value="RraB-like_sf"/>
</dbReference>
<gene>
    <name evidence="2" type="ORF">SAMN04488526_1304</name>
</gene>
<evidence type="ECO:0000313" key="2">
    <source>
        <dbReference type="EMBL" id="SEK71511.1"/>
    </source>
</evidence>
<protein>
    <submittedName>
        <fullName evidence="2">Regulator of ribonuclease activity B</fullName>
    </submittedName>
</protein>
<dbReference type="SUPFAM" id="SSF89946">
    <property type="entry name" value="Hypothetical protein VC0424"/>
    <property type="match status" value="1"/>
</dbReference>
<dbReference type="Proteomes" id="UP000199283">
    <property type="component" value="Unassembled WGS sequence"/>
</dbReference>
<dbReference type="EMBL" id="FNZQ01000001">
    <property type="protein sequence ID" value="SEK71511.1"/>
    <property type="molecule type" value="Genomic_DNA"/>
</dbReference>
<reference evidence="2 3" key="1">
    <citation type="submission" date="2016-10" db="EMBL/GenBank/DDBJ databases">
        <authorList>
            <person name="de Groot N.N."/>
        </authorList>
    </citation>
    <scope>NUCLEOTIDE SEQUENCE [LARGE SCALE GENOMIC DNA]</scope>
    <source>
        <strain evidence="2 3">DSM 14858</strain>
    </source>
</reference>
<dbReference type="AlphaFoldDB" id="A0A1H7J9X3"/>
<name>A0A1H7J9X3_9RHOB</name>
<evidence type="ECO:0000259" key="1">
    <source>
        <dbReference type="Pfam" id="PF06877"/>
    </source>
</evidence>
<keyword evidence="3" id="KW-1185">Reference proteome</keyword>
<dbReference type="InterPro" id="IPR009671">
    <property type="entry name" value="RraB_dom"/>
</dbReference>
<sequence>MSFDYAAQKAATEALWAEMSAQHDLPHQGQLDLHFRAGDGADATEFMGWLEDAGYDVEHYEADPEDEDDPEEAIEVQTGVMPLTPETIHAEERRCTEAALRFGFTPDGWGFIGA</sequence>